<comment type="caution">
    <text evidence="1">The sequence shown here is derived from an EMBL/GenBank/DDBJ whole genome shotgun (WGS) entry which is preliminary data.</text>
</comment>
<protein>
    <recommendedName>
        <fullName evidence="3">AraC family transcriptional regulator</fullName>
    </recommendedName>
</protein>
<reference evidence="1 2" key="1">
    <citation type="submission" date="2021-05" db="EMBL/GenBank/DDBJ databases">
        <title>A Polyphasic approach of four new species of the genus Ohtaekwangia: Ohtaekwangia histidinii sp. nov., Ohtaekwangia cretensis sp. nov., Ohtaekwangia indiensis sp. nov., Ohtaekwangia reichenbachii sp. nov. from diverse environment.</title>
        <authorList>
            <person name="Octaviana S."/>
        </authorList>
    </citation>
    <scope>NUCLEOTIDE SEQUENCE [LARGE SCALE GENOMIC DNA]</scope>
    <source>
        <strain evidence="1 2">PWU20</strain>
    </source>
</reference>
<evidence type="ECO:0008006" key="3">
    <source>
        <dbReference type="Google" id="ProtNLM"/>
    </source>
</evidence>
<sequence>MKHEQDTISVLELKRLLIDLKDKQPDISVRTRLMGNMWDVNFNAVVLVTEWGVILSDVTSNKICTIPNLNNIIQFEIDSPFQQYKPFHHYNVVLDISSIVNVE</sequence>
<proteinExistence type="predicted"/>
<evidence type="ECO:0000313" key="2">
    <source>
        <dbReference type="Proteomes" id="UP000772618"/>
    </source>
</evidence>
<evidence type="ECO:0000313" key="1">
    <source>
        <dbReference type="EMBL" id="MBT1701981.1"/>
    </source>
</evidence>
<dbReference type="EMBL" id="JAHESD010000003">
    <property type="protein sequence ID" value="MBT1701981.1"/>
    <property type="molecule type" value="Genomic_DNA"/>
</dbReference>
<accession>A0ABS5VLJ4</accession>
<gene>
    <name evidence="1" type="ORF">KK060_01745</name>
</gene>
<dbReference type="RefSeq" id="WP_254151676.1">
    <property type="nucleotide sequence ID" value="NZ_JAHESD010000003.1"/>
</dbReference>
<organism evidence="1 2">
    <name type="scientific">Chryseosolibacter indicus</name>
    <dbReference type="NCBI Taxonomy" id="2782351"/>
    <lineage>
        <taxon>Bacteria</taxon>
        <taxon>Pseudomonadati</taxon>
        <taxon>Bacteroidota</taxon>
        <taxon>Cytophagia</taxon>
        <taxon>Cytophagales</taxon>
        <taxon>Chryseotaleaceae</taxon>
        <taxon>Chryseosolibacter</taxon>
    </lineage>
</organism>
<dbReference type="Proteomes" id="UP000772618">
    <property type="component" value="Unassembled WGS sequence"/>
</dbReference>
<keyword evidence="2" id="KW-1185">Reference proteome</keyword>
<name>A0ABS5VLJ4_9BACT</name>